<dbReference type="Proteomes" id="UP001206924">
    <property type="component" value="Unassembled WGS sequence"/>
</dbReference>
<proteinExistence type="predicted"/>
<sequence length="180" mass="19935">MSDNREQLLDLSVDPEGSEERFSQVRRWFRSTGWSMADPTVYDPYYDKHPADAFGPRTLAASADANGSYSFVAGRDYYYAGEGTGGPVCTRCTFQFPLELIVPLVSEWYDGGPEPRLACPDCSWTGLFGDWDLGSCMAMASFAVIIDTGTGGYSPELVTTLLEALRTDLGGRWVYINKYI</sequence>
<organism evidence="1 2">
    <name type="scientific">Arthrobacter jinronghuae</name>
    <dbReference type="NCBI Taxonomy" id="2964609"/>
    <lineage>
        <taxon>Bacteria</taxon>
        <taxon>Bacillati</taxon>
        <taxon>Actinomycetota</taxon>
        <taxon>Actinomycetes</taxon>
        <taxon>Micrococcales</taxon>
        <taxon>Micrococcaceae</taxon>
        <taxon>Arthrobacter</taxon>
    </lineage>
</organism>
<comment type="caution">
    <text evidence="1">The sequence shown here is derived from an EMBL/GenBank/DDBJ whole genome shotgun (WGS) entry which is preliminary data.</text>
</comment>
<dbReference type="EMBL" id="JANFLP010000010">
    <property type="protein sequence ID" value="MCQ1950412.1"/>
    <property type="molecule type" value="Genomic_DNA"/>
</dbReference>
<evidence type="ECO:0000313" key="1">
    <source>
        <dbReference type="EMBL" id="MCQ1950412.1"/>
    </source>
</evidence>
<evidence type="ECO:0000313" key="2">
    <source>
        <dbReference type="Proteomes" id="UP001206924"/>
    </source>
</evidence>
<accession>A0ABT1NTL2</accession>
<gene>
    <name evidence="1" type="ORF">NNX28_10760</name>
</gene>
<dbReference type="RefSeq" id="WP_255865742.1">
    <property type="nucleotide sequence ID" value="NZ_CP104263.1"/>
</dbReference>
<name>A0ABT1NTL2_9MICC</name>
<reference evidence="1 2" key="1">
    <citation type="submission" date="2022-07" db="EMBL/GenBank/DDBJ databases">
        <title>Novel species in genus Arthrobacter.</title>
        <authorList>
            <person name="Liu Y."/>
        </authorList>
    </citation>
    <scope>NUCLEOTIDE SEQUENCE [LARGE SCALE GENOMIC DNA]</scope>
    <source>
        <strain evidence="2">zg-Y859</strain>
    </source>
</reference>
<keyword evidence="2" id="KW-1185">Reference proteome</keyword>
<protein>
    <submittedName>
        <fullName evidence="1">Uncharacterized protein</fullName>
    </submittedName>
</protein>